<evidence type="ECO:0000313" key="1">
    <source>
        <dbReference type="EMBL" id="QNA43710.1"/>
    </source>
</evidence>
<dbReference type="EMBL" id="CP060007">
    <property type="protein sequence ID" value="QNA43710.1"/>
    <property type="molecule type" value="Genomic_DNA"/>
</dbReference>
<dbReference type="AlphaFoldDB" id="A0A7G5XE07"/>
<gene>
    <name evidence="1" type="ORF">H4075_16725</name>
</gene>
<accession>A0A7G5XE07</accession>
<sequence>METEINLQIVLTQPPPNVLFGLQKGSGNIYETVQKQKSASQDLLFTFSIKIKGDKGEDVSPKFSGPFVQGPAGGKFVYIDIGTYAGQTDTHWSRRLKVPLTGITWELIDQLIADPALMLQAKVPGTGKDGGPNCATVKPFEGWQIKR</sequence>
<dbReference type="Pfam" id="PF19452">
    <property type="entry name" value="DUF5990"/>
    <property type="match status" value="1"/>
</dbReference>
<name>A0A7G5XE07_9BACT</name>
<evidence type="ECO:0000313" key="2">
    <source>
        <dbReference type="Proteomes" id="UP000515344"/>
    </source>
</evidence>
<keyword evidence="2" id="KW-1185">Reference proteome</keyword>
<dbReference type="KEGG" id="lacs:H4075_16725"/>
<dbReference type="RefSeq" id="WP_182801972.1">
    <property type="nucleotide sequence ID" value="NZ_CP060007.1"/>
</dbReference>
<dbReference type="InterPro" id="IPR046032">
    <property type="entry name" value="DUF5990"/>
</dbReference>
<protein>
    <submittedName>
        <fullName evidence="1">Uncharacterized protein</fullName>
    </submittedName>
</protein>
<proteinExistence type="predicted"/>
<organism evidence="1 2">
    <name type="scientific">Lacibacter sediminis</name>
    <dbReference type="NCBI Taxonomy" id="2760713"/>
    <lineage>
        <taxon>Bacteria</taxon>
        <taxon>Pseudomonadati</taxon>
        <taxon>Bacteroidota</taxon>
        <taxon>Chitinophagia</taxon>
        <taxon>Chitinophagales</taxon>
        <taxon>Chitinophagaceae</taxon>
        <taxon>Lacibacter</taxon>
    </lineage>
</organism>
<reference evidence="2" key="1">
    <citation type="submission" date="2020-08" db="EMBL/GenBank/DDBJ databases">
        <title>Lacibacter sp. S13-6-6 genome sequencing.</title>
        <authorList>
            <person name="Jin L."/>
        </authorList>
    </citation>
    <scope>NUCLEOTIDE SEQUENCE [LARGE SCALE GENOMIC DNA]</scope>
    <source>
        <strain evidence="2">S13-6-6</strain>
    </source>
</reference>
<dbReference type="Proteomes" id="UP000515344">
    <property type="component" value="Chromosome"/>
</dbReference>